<protein>
    <submittedName>
        <fullName evidence="3">Uncharacterized protein</fullName>
    </submittedName>
</protein>
<comment type="caution">
    <text evidence="3">The sequence shown here is derived from an EMBL/GenBank/DDBJ whole genome shotgun (WGS) entry which is preliminary data.</text>
</comment>
<dbReference type="PROSITE" id="PS00018">
    <property type="entry name" value="EF_HAND_1"/>
    <property type="match status" value="1"/>
</dbReference>
<feature type="compositionally biased region" description="Low complexity" evidence="2">
    <location>
        <begin position="26"/>
        <end position="42"/>
    </location>
</feature>
<dbReference type="AlphaFoldDB" id="A0A9P0PVW0"/>
<evidence type="ECO:0000313" key="3">
    <source>
        <dbReference type="EMBL" id="CAH1999080.1"/>
    </source>
</evidence>
<evidence type="ECO:0000256" key="2">
    <source>
        <dbReference type="SAM" id="MobiDB-lite"/>
    </source>
</evidence>
<dbReference type="SUPFAM" id="SSF47473">
    <property type="entry name" value="EF-hand"/>
    <property type="match status" value="1"/>
</dbReference>
<evidence type="ECO:0000313" key="4">
    <source>
        <dbReference type="Proteomes" id="UP001152888"/>
    </source>
</evidence>
<keyword evidence="4" id="KW-1185">Reference proteome</keyword>
<gene>
    <name evidence="3" type="ORF">ACAOBT_LOCUS24785</name>
</gene>
<proteinExistence type="predicted"/>
<dbReference type="EMBL" id="CAKOFQ010007352">
    <property type="protein sequence ID" value="CAH1999080.1"/>
    <property type="molecule type" value="Genomic_DNA"/>
</dbReference>
<reference evidence="3" key="1">
    <citation type="submission" date="2022-03" db="EMBL/GenBank/DDBJ databases">
        <authorList>
            <person name="Sayadi A."/>
        </authorList>
    </citation>
    <scope>NUCLEOTIDE SEQUENCE</scope>
</reference>
<dbReference type="OrthoDB" id="6041230at2759"/>
<feature type="compositionally biased region" description="Basic and acidic residues" evidence="2">
    <location>
        <begin position="1"/>
        <end position="22"/>
    </location>
</feature>
<dbReference type="InterPro" id="IPR018247">
    <property type="entry name" value="EF_Hand_1_Ca_BS"/>
</dbReference>
<dbReference type="Gene3D" id="1.10.238.10">
    <property type="entry name" value="EF-hand"/>
    <property type="match status" value="1"/>
</dbReference>
<evidence type="ECO:0000256" key="1">
    <source>
        <dbReference type="ARBA" id="ARBA00022837"/>
    </source>
</evidence>
<dbReference type="Proteomes" id="UP001152888">
    <property type="component" value="Unassembled WGS sequence"/>
</dbReference>
<organism evidence="3 4">
    <name type="scientific">Acanthoscelides obtectus</name>
    <name type="common">Bean weevil</name>
    <name type="synonym">Bruchus obtectus</name>
    <dbReference type="NCBI Taxonomy" id="200917"/>
    <lineage>
        <taxon>Eukaryota</taxon>
        <taxon>Metazoa</taxon>
        <taxon>Ecdysozoa</taxon>
        <taxon>Arthropoda</taxon>
        <taxon>Hexapoda</taxon>
        <taxon>Insecta</taxon>
        <taxon>Pterygota</taxon>
        <taxon>Neoptera</taxon>
        <taxon>Endopterygota</taxon>
        <taxon>Coleoptera</taxon>
        <taxon>Polyphaga</taxon>
        <taxon>Cucujiformia</taxon>
        <taxon>Chrysomeloidea</taxon>
        <taxon>Chrysomelidae</taxon>
        <taxon>Bruchinae</taxon>
        <taxon>Bruchini</taxon>
        <taxon>Acanthoscelides</taxon>
    </lineage>
</organism>
<accession>A0A9P0PVW0</accession>
<sequence length="391" mass="44602">MEHSTADETSRSSRDNSIKDLRTSQSSLKSTKSIDKSSTSGSFKEKNAIQFKAEVIEHELDNQKLPSDASLKVPHKIIANWRSACDKTRDKTKDLLKRWRTLPEIEAENLKQNGHTLEKTDSQQEKCSWSVHVWTTWVDRFSVDSGEGTSEICSYQLSLTQITKFSHFFSCLLDHDQDNLISEQDFESLIERFRHFADWSINSPEYHILREIERGFKETFLTDISNDRMGFTLNDVSYLTKEGFLHKWSELMVGSKNLSDFPIWLQVFVKLLFQVINKSGSGIITRHELCSFYSSALGLNSIKVGEIIDLAYQAMTSNGDHPLHFNSYRLCFSNYLLGRHPNGPGEHLLGAPANAASSIMFPIDYSALNADPEDLEQYAPDQKSNRRSVIV</sequence>
<feature type="region of interest" description="Disordered" evidence="2">
    <location>
        <begin position="1"/>
        <end position="42"/>
    </location>
</feature>
<dbReference type="InterPro" id="IPR011992">
    <property type="entry name" value="EF-hand-dom_pair"/>
</dbReference>
<name>A0A9P0PVW0_ACAOB</name>
<keyword evidence="1" id="KW-0106">Calcium</keyword>